<name>A0A399DS43_9DEIN</name>
<dbReference type="RefSeq" id="WP_024049916.1">
    <property type="nucleotide sequence ID" value="NZ_JBHSXZ010000074.1"/>
</dbReference>
<keyword evidence="8" id="KW-0503">Monooxygenase</keyword>
<dbReference type="EMBL" id="QWKX01000088">
    <property type="protein sequence ID" value="RIH74906.1"/>
    <property type="molecule type" value="Genomic_DNA"/>
</dbReference>
<keyword evidence="6" id="KW-0411">Iron-sulfur</keyword>
<dbReference type="Proteomes" id="UP000266089">
    <property type="component" value="Unassembled WGS sequence"/>
</dbReference>
<keyword evidence="2" id="KW-0001">2Fe-2S</keyword>
<evidence type="ECO:0000313" key="8">
    <source>
        <dbReference type="EMBL" id="RIH74906.1"/>
    </source>
</evidence>
<dbReference type="Gene3D" id="3.90.380.10">
    <property type="entry name" value="Naphthalene 1,2-dioxygenase Alpha Subunit, Chain A, domain 1"/>
    <property type="match status" value="2"/>
</dbReference>
<dbReference type="OrthoDB" id="9800776at2"/>
<gene>
    <name evidence="8" type="primary">msmA</name>
    <name evidence="8" type="ORF">Mcate_02502</name>
</gene>
<reference evidence="8 9" key="1">
    <citation type="submission" date="2018-08" db="EMBL/GenBank/DDBJ databases">
        <title>Meiothermus cateniformans JCM 15151 genome sequencing project.</title>
        <authorList>
            <person name="Da Costa M.S."/>
            <person name="Albuquerque L."/>
            <person name="Raposo P."/>
            <person name="Froufe H.J.C."/>
            <person name="Barroso C.S."/>
            <person name="Egas C."/>
        </authorList>
    </citation>
    <scope>NUCLEOTIDE SEQUENCE [LARGE SCALE GENOMIC DNA]</scope>
    <source>
        <strain evidence="8 9">JCM 15151</strain>
    </source>
</reference>
<evidence type="ECO:0000259" key="7">
    <source>
        <dbReference type="PROSITE" id="PS51296"/>
    </source>
</evidence>
<dbReference type="AlphaFoldDB" id="A0A399DS43"/>
<protein>
    <submittedName>
        <fullName evidence="8">Methanesulfonate monooxygenase hydroxylase subunit alpha</fullName>
        <ecNumber evidence="8">1.14.13.111</ecNumber>
    </submittedName>
</protein>
<sequence length="362" mass="41346">MNNLEVHPDIAQASTLPARFYQDPQVYEAVKEKVFARSWQWVGDTDDLKAPGTVKPFTLLEGCLDEPLVLTRDHQDQLHLLSNVCTHRGMLVAETGDNARYLRCRYHGRRFGLDGCFQAMPEFEGVAGFPSPKDDLPRVAFETWGQGKFLFASLNPPASLQEVLRPVQERVGWMPFREFYFEPARARDYLVRANWALYCDNYLEGFHIPYIHASLNSAIDYGSYTTEVYDWCNLQLGVAAPGEPCFDLPKDSPDHGRRIAAYYYWVFPNLMLNFYPWGLSVNVVRPLGPELTKVSFLPYVWDASKLEAGAGAALDRVEREDEVVVEAVQKGVKSRFYDRGRFSVKREQGVHHFHRLLAQALG</sequence>
<evidence type="ECO:0000256" key="4">
    <source>
        <dbReference type="ARBA" id="ARBA00023002"/>
    </source>
</evidence>
<accession>A0A399DS43</accession>
<dbReference type="SMR" id="A0A399DS43"/>
<dbReference type="GO" id="GO:0005506">
    <property type="term" value="F:iron ion binding"/>
    <property type="evidence" value="ECO:0007669"/>
    <property type="project" value="InterPro"/>
</dbReference>
<dbReference type="Pfam" id="PF00848">
    <property type="entry name" value="Ring_hydroxyl_A"/>
    <property type="match status" value="1"/>
</dbReference>
<dbReference type="GO" id="GO:0051537">
    <property type="term" value="F:2 iron, 2 sulfur cluster binding"/>
    <property type="evidence" value="ECO:0007669"/>
    <property type="project" value="UniProtKB-KW"/>
</dbReference>
<dbReference type="Pfam" id="PF00355">
    <property type="entry name" value="Rieske"/>
    <property type="match status" value="1"/>
</dbReference>
<dbReference type="GO" id="GO:0018648">
    <property type="term" value="F:methanesulfonate monooxygenase activity"/>
    <property type="evidence" value="ECO:0007669"/>
    <property type="project" value="UniProtKB-EC"/>
</dbReference>
<dbReference type="PANTHER" id="PTHR43756:SF5">
    <property type="entry name" value="CHOLINE MONOOXYGENASE, CHLOROPLASTIC"/>
    <property type="match status" value="1"/>
</dbReference>
<evidence type="ECO:0000313" key="9">
    <source>
        <dbReference type="Proteomes" id="UP000266089"/>
    </source>
</evidence>
<dbReference type="SUPFAM" id="SSF50022">
    <property type="entry name" value="ISP domain"/>
    <property type="match status" value="1"/>
</dbReference>
<dbReference type="InterPro" id="IPR015879">
    <property type="entry name" value="Ring_hydroxy_dOase_asu_C_dom"/>
</dbReference>
<proteinExistence type="predicted"/>
<dbReference type="Gene3D" id="2.102.10.10">
    <property type="entry name" value="Rieske [2Fe-2S] iron-sulphur domain"/>
    <property type="match status" value="1"/>
</dbReference>
<dbReference type="PROSITE" id="PS51296">
    <property type="entry name" value="RIESKE"/>
    <property type="match status" value="1"/>
</dbReference>
<keyword evidence="5" id="KW-0408">Iron</keyword>
<feature type="domain" description="Rieske" evidence="7">
    <location>
        <begin position="39"/>
        <end position="140"/>
    </location>
</feature>
<evidence type="ECO:0000256" key="3">
    <source>
        <dbReference type="ARBA" id="ARBA00022723"/>
    </source>
</evidence>
<comment type="cofactor">
    <cofactor evidence="1">
        <name>Fe cation</name>
        <dbReference type="ChEBI" id="CHEBI:24875"/>
    </cofactor>
</comment>
<evidence type="ECO:0000256" key="1">
    <source>
        <dbReference type="ARBA" id="ARBA00001962"/>
    </source>
</evidence>
<dbReference type="PANTHER" id="PTHR43756">
    <property type="entry name" value="CHOLINE MONOOXYGENASE, CHLOROPLASTIC"/>
    <property type="match status" value="1"/>
</dbReference>
<evidence type="ECO:0000256" key="2">
    <source>
        <dbReference type="ARBA" id="ARBA00022714"/>
    </source>
</evidence>
<evidence type="ECO:0000256" key="5">
    <source>
        <dbReference type="ARBA" id="ARBA00023004"/>
    </source>
</evidence>
<dbReference type="InterPro" id="IPR001663">
    <property type="entry name" value="Rng_hydr_dOase-A"/>
</dbReference>
<dbReference type="InterPro" id="IPR017941">
    <property type="entry name" value="Rieske_2Fe-2S"/>
</dbReference>
<organism evidence="8 9">
    <name type="scientific">Meiothermus taiwanensis</name>
    <dbReference type="NCBI Taxonomy" id="172827"/>
    <lineage>
        <taxon>Bacteria</taxon>
        <taxon>Thermotogati</taxon>
        <taxon>Deinococcota</taxon>
        <taxon>Deinococci</taxon>
        <taxon>Thermales</taxon>
        <taxon>Thermaceae</taxon>
        <taxon>Meiothermus</taxon>
    </lineage>
</organism>
<dbReference type="EC" id="1.14.13.111" evidence="8"/>
<dbReference type="SUPFAM" id="SSF55961">
    <property type="entry name" value="Bet v1-like"/>
    <property type="match status" value="1"/>
</dbReference>
<comment type="caution">
    <text evidence="8">The sequence shown here is derived from an EMBL/GenBank/DDBJ whole genome shotgun (WGS) entry which is preliminary data.</text>
</comment>
<dbReference type="CDD" id="cd03469">
    <property type="entry name" value="Rieske_RO_Alpha_N"/>
    <property type="match status" value="1"/>
</dbReference>
<keyword evidence="3" id="KW-0479">Metal-binding</keyword>
<evidence type="ECO:0000256" key="6">
    <source>
        <dbReference type="ARBA" id="ARBA00023014"/>
    </source>
</evidence>
<keyword evidence="4 8" id="KW-0560">Oxidoreductase</keyword>
<dbReference type="InterPro" id="IPR036922">
    <property type="entry name" value="Rieske_2Fe-2S_sf"/>
</dbReference>